<comment type="caution">
    <text evidence="4">The sequence shown here is derived from an EMBL/GenBank/DDBJ whole genome shotgun (WGS) entry which is preliminary data.</text>
</comment>
<keyword evidence="4" id="KW-0413">Isomerase</keyword>
<proteinExistence type="predicted"/>
<dbReference type="STRING" id="76728.AQ490_03220"/>
<dbReference type="RefSeq" id="WP_018382725.1">
    <property type="nucleotide sequence ID" value="NZ_LLZU01000013.1"/>
</dbReference>
<evidence type="ECO:0000313" key="4">
    <source>
        <dbReference type="EMBL" id="KRV49228.1"/>
    </source>
</evidence>
<dbReference type="eggNOG" id="ENOG5031RF6">
    <property type="taxonomic scope" value="Bacteria"/>
</dbReference>
<dbReference type="InterPro" id="IPR024344">
    <property type="entry name" value="MDMPI_metal-binding"/>
</dbReference>
<dbReference type="InterPro" id="IPR034660">
    <property type="entry name" value="DinB/YfiT-like"/>
</dbReference>
<evidence type="ECO:0000256" key="1">
    <source>
        <dbReference type="SAM" id="MobiDB-lite"/>
    </source>
</evidence>
<dbReference type="Gene3D" id="1.20.120.450">
    <property type="entry name" value="dinb family like domain"/>
    <property type="match status" value="1"/>
</dbReference>
<dbReference type="Proteomes" id="UP000050867">
    <property type="component" value="Unassembled WGS sequence"/>
</dbReference>
<dbReference type="EMBL" id="LLZU01000013">
    <property type="protein sequence ID" value="KRV49228.1"/>
    <property type="molecule type" value="Genomic_DNA"/>
</dbReference>
<dbReference type="Gene3D" id="3.30.1050.20">
    <property type="match status" value="1"/>
</dbReference>
<feature type="compositionally biased region" description="Basic and acidic residues" evidence="1">
    <location>
        <begin position="79"/>
        <end position="90"/>
    </location>
</feature>
<dbReference type="Pfam" id="PF07398">
    <property type="entry name" value="MDMPI_C"/>
    <property type="match status" value="1"/>
</dbReference>
<dbReference type="GO" id="GO:0016853">
    <property type="term" value="F:isomerase activity"/>
    <property type="evidence" value="ECO:0007669"/>
    <property type="project" value="UniProtKB-KW"/>
</dbReference>
<feature type="domain" description="MDMPI C-terminal" evidence="2">
    <location>
        <begin position="160"/>
        <end position="240"/>
    </location>
</feature>
<feature type="region of interest" description="Disordered" evidence="1">
    <location>
        <begin position="71"/>
        <end position="90"/>
    </location>
</feature>
<dbReference type="InterPro" id="IPR036527">
    <property type="entry name" value="SCP2_sterol-bd_dom_sf"/>
</dbReference>
<organism evidence="4 5">
    <name type="scientific">Wenjunlia vitaminophila</name>
    <name type="common">Streptomyces vitaminophilus</name>
    <dbReference type="NCBI Taxonomy" id="76728"/>
    <lineage>
        <taxon>Bacteria</taxon>
        <taxon>Bacillati</taxon>
        <taxon>Actinomycetota</taxon>
        <taxon>Actinomycetes</taxon>
        <taxon>Kitasatosporales</taxon>
        <taxon>Streptomycetaceae</taxon>
        <taxon>Wenjunlia</taxon>
    </lineage>
</organism>
<gene>
    <name evidence="4" type="ORF">AQ490_03220</name>
</gene>
<accession>A0A0T6LTU6</accession>
<reference evidence="4 5" key="1">
    <citation type="submission" date="2015-10" db="EMBL/GenBank/DDBJ databases">
        <title>Draft genome sequence of pyrrolomycin-producing Streptomyces vitaminophilus.</title>
        <authorList>
            <person name="Graham D.E."/>
            <person name="Mahan K.M."/>
            <person name="Klingeman D.M."/>
            <person name="Hettich R.L."/>
            <person name="Parry R.J."/>
        </authorList>
    </citation>
    <scope>NUCLEOTIDE SEQUENCE [LARGE SCALE GENOMIC DNA]</scope>
    <source>
        <strain evidence="4 5">ATCC 31673</strain>
    </source>
</reference>
<evidence type="ECO:0000259" key="2">
    <source>
        <dbReference type="Pfam" id="PF07398"/>
    </source>
</evidence>
<keyword evidence="4" id="KW-0670">Pyruvate</keyword>
<keyword evidence="5" id="KW-1185">Reference proteome</keyword>
<feature type="domain" description="Mycothiol-dependent maleylpyruvate isomerase metal-binding" evidence="3">
    <location>
        <begin position="17"/>
        <end position="151"/>
    </location>
</feature>
<dbReference type="InterPro" id="IPR017517">
    <property type="entry name" value="Maleyloyr_isom"/>
</dbReference>
<name>A0A0T6LTU6_WENVI</name>
<dbReference type="SUPFAM" id="SSF55718">
    <property type="entry name" value="SCP-like"/>
    <property type="match status" value="1"/>
</dbReference>
<dbReference type="AlphaFoldDB" id="A0A0T6LTU6"/>
<sequence length="243" mass="26131">MTRLTLDPHQDLSAVSTATTEFLEAARGLDHAAVTEPSRLPNWTRGHVLSHLARQADSLVNLLTWARTGEETPQYPSARARDADIDKGAGRPAREQLADLRESADRFAGAARAMPEQCWANQVVLRSGKVVAAAELPWRRLVELLFHRVDLGIGYTVEQFPADFTDRALAALVSGLHAREGVAAVRLHDPASDERWDIGAAAEPEATVSGTRAALLGWVSGRTAGEGLSNTPSGTLPRLPPLG</sequence>
<dbReference type="GO" id="GO:0046872">
    <property type="term" value="F:metal ion binding"/>
    <property type="evidence" value="ECO:0007669"/>
    <property type="project" value="InterPro"/>
</dbReference>
<evidence type="ECO:0000259" key="3">
    <source>
        <dbReference type="Pfam" id="PF11716"/>
    </source>
</evidence>
<protein>
    <submittedName>
        <fullName evidence="4">Maleylpyruvate isomerase</fullName>
    </submittedName>
</protein>
<dbReference type="NCBIfam" id="TIGR03083">
    <property type="entry name" value="maleylpyruvate isomerase family mycothiol-dependent enzyme"/>
    <property type="match status" value="1"/>
</dbReference>
<evidence type="ECO:0000313" key="5">
    <source>
        <dbReference type="Proteomes" id="UP000050867"/>
    </source>
</evidence>
<dbReference type="Pfam" id="PF11716">
    <property type="entry name" value="MDMPI_N"/>
    <property type="match status" value="1"/>
</dbReference>
<dbReference type="InterPro" id="IPR010872">
    <property type="entry name" value="MDMPI_C-term_domain"/>
</dbReference>
<dbReference type="SUPFAM" id="SSF109854">
    <property type="entry name" value="DinB/YfiT-like putative metalloenzymes"/>
    <property type="match status" value="1"/>
</dbReference>